<reference evidence="16" key="1">
    <citation type="submission" date="2018-06" db="EMBL/GenBank/DDBJ databases">
        <authorList>
            <person name="Zhirakovskaya E."/>
        </authorList>
    </citation>
    <scope>NUCLEOTIDE SEQUENCE</scope>
</reference>
<feature type="domain" description="UvrA interaction" evidence="15">
    <location>
        <begin position="45"/>
        <end position="151"/>
    </location>
</feature>
<keyword evidence="11" id="KW-0267">Excision nuclease</keyword>
<name>A0A3B0U4H8_9ZZZZ</name>
<protein>
    <submittedName>
        <fullName evidence="16">Excinuclease ABC subunit A</fullName>
    </submittedName>
</protein>
<dbReference type="GO" id="GO:0005737">
    <property type="term" value="C:cytoplasm"/>
    <property type="evidence" value="ECO:0007669"/>
    <property type="project" value="UniProtKB-SubCell"/>
</dbReference>
<evidence type="ECO:0000256" key="13">
    <source>
        <dbReference type="ARBA" id="ARBA00023204"/>
    </source>
</evidence>
<dbReference type="EMBL" id="UOEO01000169">
    <property type="protein sequence ID" value="VAW21412.1"/>
    <property type="molecule type" value="Genomic_DNA"/>
</dbReference>
<keyword evidence="3" id="KW-0479">Metal-binding</keyword>
<dbReference type="GO" id="GO:0003677">
    <property type="term" value="F:DNA binding"/>
    <property type="evidence" value="ECO:0007669"/>
    <property type="project" value="UniProtKB-KW"/>
</dbReference>
<proteinExistence type="predicted"/>
<dbReference type="InterPro" id="IPR027417">
    <property type="entry name" value="P-loop_NTPase"/>
</dbReference>
<dbReference type="GO" id="GO:0005524">
    <property type="term" value="F:ATP binding"/>
    <property type="evidence" value="ECO:0007669"/>
    <property type="project" value="UniProtKB-KW"/>
</dbReference>
<keyword evidence="2" id="KW-0963">Cytoplasm</keyword>
<evidence type="ECO:0000256" key="5">
    <source>
        <dbReference type="ARBA" id="ARBA00022741"/>
    </source>
</evidence>
<feature type="non-terminal residue" evidence="16">
    <location>
        <position position="1"/>
    </location>
</feature>
<dbReference type="Gene3D" id="1.10.8.280">
    <property type="entry name" value="ABC transporter ATPase domain-like"/>
    <property type="match status" value="1"/>
</dbReference>
<dbReference type="InterPro" id="IPR041102">
    <property type="entry name" value="UvrA_inter"/>
</dbReference>
<evidence type="ECO:0000256" key="3">
    <source>
        <dbReference type="ARBA" id="ARBA00022723"/>
    </source>
</evidence>
<evidence type="ECO:0000256" key="6">
    <source>
        <dbReference type="ARBA" id="ARBA00022763"/>
    </source>
</evidence>
<accession>A0A3B0U4H8</accession>
<dbReference type="PANTHER" id="PTHR43152:SF3">
    <property type="entry name" value="UVRABC SYSTEM PROTEIN A"/>
    <property type="match status" value="1"/>
</dbReference>
<evidence type="ECO:0000256" key="11">
    <source>
        <dbReference type="ARBA" id="ARBA00022881"/>
    </source>
</evidence>
<dbReference type="Gene3D" id="1.20.1580.10">
    <property type="entry name" value="ABC transporter ATPase like domain"/>
    <property type="match status" value="2"/>
</dbReference>
<keyword evidence="10" id="KW-0067">ATP-binding</keyword>
<dbReference type="GO" id="GO:0006281">
    <property type="term" value="P:DNA repair"/>
    <property type="evidence" value="ECO:0007669"/>
    <property type="project" value="UniProtKB-KW"/>
</dbReference>
<keyword evidence="7" id="KW-0228">DNA excision</keyword>
<keyword evidence="9" id="KW-0862">Zinc</keyword>
<feature type="domain" description="UvrA DNA-binding" evidence="14">
    <location>
        <begin position="209"/>
        <end position="317"/>
    </location>
</feature>
<dbReference type="Pfam" id="PF17760">
    <property type="entry name" value="UvrA_inter"/>
    <property type="match status" value="1"/>
</dbReference>
<dbReference type="AlphaFoldDB" id="A0A3B0U4H8"/>
<comment type="subcellular location">
    <subcellularLocation>
        <location evidence="1">Cytoplasm</location>
    </subcellularLocation>
</comment>
<evidence type="ECO:0000313" key="16">
    <source>
        <dbReference type="EMBL" id="VAW21412.1"/>
    </source>
</evidence>
<keyword evidence="8" id="KW-0863">Zinc-finger</keyword>
<evidence type="ECO:0000256" key="4">
    <source>
        <dbReference type="ARBA" id="ARBA00022737"/>
    </source>
</evidence>
<dbReference type="Pfam" id="PF17755">
    <property type="entry name" value="UvrA_DNA-bind"/>
    <property type="match status" value="1"/>
</dbReference>
<dbReference type="SUPFAM" id="SSF52540">
    <property type="entry name" value="P-loop containing nucleoside triphosphate hydrolases"/>
    <property type="match status" value="1"/>
</dbReference>
<organism evidence="16">
    <name type="scientific">hydrothermal vent metagenome</name>
    <dbReference type="NCBI Taxonomy" id="652676"/>
    <lineage>
        <taxon>unclassified sequences</taxon>
        <taxon>metagenomes</taxon>
        <taxon>ecological metagenomes</taxon>
    </lineage>
</organism>
<evidence type="ECO:0000256" key="12">
    <source>
        <dbReference type="ARBA" id="ARBA00023125"/>
    </source>
</evidence>
<gene>
    <name evidence="16" type="ORF">MNBD_ALPHA12-386</name>
</gene>
<evidence type="ECO:0000259" key="15">
    <source>
        <dbReference type="Pfam" id="PF17760"/>
    </source>
</evidence>
<evidence type="ECO:0000256" key="8">
    <source>
        <dbReference type="ARBA" id="ARBA00022771"/>
    </source>
</evidence>
<evidence type="ECO:0000256" key="9">
    <source>
        <dbReference type="ARBA" id="ARBA00022833"/>
    </source>
</evidence>
<keyword evidence="13" id="KW-0234">DNA repair</keyword>
<evidence type="ECO:0000256" key="2">
    <source>
        <dbReference type="ARBA" id="ARBA00022490"/>
    </source>
</evidence>
<feature type="non-terminal residue" evidence="16">
    <location>
        <position position="433"/>
    </location>
</feature>
<sequence length="433" mass="47780">EQKTTSRNPRSTVGTVTEIYDYLRLLFARIGIPYSPATGLPIESQTISQMVDRIMALKEGTRLFLLAPIVRGRKGEYKKELAELLKKGFQRVKINGDFYEIEEAPPLNKKLKHDISIVVDRVVTGSGIEGRLADSLETALGLADGIAVAEFADQKDQDGAARQMMFSQKFACPVSGFTIAEIEPRLFSFNNPFGACPVCDGLGFELKIDPNLVVTEPDLTLDGGAITPWSRSSSPYYRQTLMALCKKFDASMDVPWRKLSEAVREAILFGSGKTIIDFVYDDGLRTYKTSKPFEGIIGNLERRFKETESAGMREEIGRYMSQAPCAACDGQRLRPEALAVKINGLHISQVADKSISSAAEWFEQLPAKLNKNQLTIGTRILKEIRDRLAFLNDVGLDYLTLSRASGSLSGGESQRIRLASQIGSGLTGVLYVL</sequence>
<dbReference type="GO" id="GO:0004518">
    <property type="term" value="F:nuclease activity"/>
    <property type="evidence" value="ECO:0007669"/>
    <property type="project" value="UniProtKB-KW"/>
</dbReference>
<keyword evidence="4" id="KW-0677">Repeat</keyword>
<keyword evidence="5" id="KW-0547">Nucleotide-binding</keyword>
<dbReference type="GO" id="GO:0008270">
    <property type="term" value="F:zinc ion binding"/>
    <property type="evidence" value="ECO:0007669"/>
    <property type="project" value="UniProtKB-KW"/>
</dbReference>
<evidence type="ECO:0000259" key="14">
    <source>
        <dbReference type="Pfam" id="PF17755"/>
    </source>
</evidence>
<evidence type="ECO:0000256" key="10">
    <source>
        <dbReference type="ARBA" id="ARBA00022840"/>
    </source>
</evidence>
<evidence type="ECO:0000256" key="7">
    <source>
        <dbReference type="ARBA" id="ARBA00022769"/>
    </source>
</evidence>
<keyword evidence="12" id="KW-0238">DNA-binding</keyword>
<keyword evidence="6" id="KW-0227">DNA damage</keyword>
<dbReference type="InterPro" id="IPR041552">
    <property type="entry name" value="UvrA_DNA-bd"/>
</dbReference>
<evidence type="ECO:0000256" key="1">
    <source>
        <dbReference type="ARBA" id="ARBA00004496"/>
    </source>
</evidence>
<dbReference type="PANTHER" id="PTHR43152">
    <property type="entry name" value="UVRABC SYSTEM PROTEIN A"/>
    <property type="match status" value="1"/>
</dbReference>